<dbReference type="Proteomes" id="UP000663935">
    <property type="component" value="Chromosome"/>
</dbReference>
<accession>A0ABX7SS59</accession>
<keyword evidence="2" id="KW-1185">Reference proteome</keyword>
<sequence>MLLYLDIDGVMVPANSWRRPEILEDGFPEFSTKATRSLNRIISNSSADIVLTTSHKHKYTLNEWKNIFRRRNININKISRLPRNTKHLNRKEELIKWFNNKRENQFLIIDDDKSLNGLPQYLKNNLIQTSGSVGLTEYLADEAIEKIGKSNFRLVE</sequence>
<protein>
    <recommendedName>
        <fullName evidence="3">Magnesium-dependent phosphatase-1</fullName>
    </recommendedName>
</protein>
<organism evidence="1 2">
    <name type="scientific">Polaribacter batillariae</name>
    <dbReference type="NCBI Taxonomy" id="2808900"/>
    <lineage>
        <taxon>Bacteria</taxon>
        <taxon>Pseudomonadati</taxon>
        <taxon>Bacteroidota</taxon>
        <taxon>Flavobacteriia</taxon>
        <taxon>Flavobacteriales</taxon>
        <taxon>Flavobacteriaceae</taxon>
    </lineage>
</organism>
<proteinExistence type="predicted"/>
<evidence type="ECO:0000313" key="2">
    <source>
        <dbReference type="Proteomes" id="UP000663935"/>
    </source>
</evidence>
<evidence type="ECO:0000313" key="1">
    <source>
        <dbReference type="EMBL" id="QTD36499.1"/>
    </source>
</evidence>
<gene>
    <name evidence="1" type="ORF">JL193_10095</name>
</gene>
<dbReference type="RefSeq" id="WP_207970686.1">
    <property type="nucleotide sequence ID" value="NZ_CP071795.1"/>
</dbReference>
<dbReference type="Pfam" id="PF18143">
    <property type="entry name" value="HAD_SAK_2"/>
    <property type="match status" value="1"/>
</dbReference>
<name>A0ABX7SS59_9FLAO</name>
<dbReference type="EMBL" id="CP071795">
    <property type="protein sequence ID" value="QTD36499.1"/>
    <property type="molecule type" value="Genomic_DNA"/>
</dbReference>
<evidence type="ECO:0008006" key="3">
    <source>
        <dbReference type="Google" id="ProtNLM"/>
    </source>
</evidence>
<reference evidence="1 2" key="1">
    <citation type="submission" date="2021-03" db="EMBL/GenBank/DDBJ databases">
        <title>Complete genome of Polaribacter_sp.G4M1.</title>
        <authorList>
            <person name="Jeong S.W."/>
            <person name="Bae J.W."/>
        </authorList>
    </citation>
    <scope>NUCLEOTIDE SEQUENCE [LARGE SCALE GENOMIC DNA]</scope>
    <source>
        <strain evidence="1 2">G4M1</strain>
    </source>
</reference>